<evidence type="ECO:0000313" key="2">
    <source>
        <dbReference type="Proteomes" id="UP001253595"/>
    </source>
</evidence>
<name>A0ABU1UW15_9GAMM</name>
<organism evidence="1 2">
    <name type="scientific">Cellvibrio fibrivorans</name>
    <dbReference type="NCBI Taxonomy" id="126350"/>
    <lineage>
        <taxon>Bacteria</taxon>
        <taxon>Pseudomonadati</taxon>
        <taxon>Pseudomonadota</taxon>
        <taxon>Gammaproteobacteria</taxon>
        <taxon>Cellvibrionales</taxon>
        <taxon>Cellvibrionaceae</taxon>
        <taxon>Cellvibrio</taxon>
    </lineage>
</organism>
<sequence>MSRYTLQIDPAKRLFEAVDYSDLRIGIAPQFTFLITLISIRDKPWS</sequence>
<evidence type="ECO:0000313" key="1">
    <source>
        <dbReference type="EMBL" id="MDR7089345.1"/>
    </source>
</evidence>
<dbReference type="EMBL" id="JAVDVX010000002">
    <property type="protein sequence ID" value="MDR7089345.1"/>
    <property type="molecule type" value="Genomic_DNA"/>
</dbReference>
<reference evidence="1 2" key="1">
    <citation type="submission" date="2023-07" db="EMBL/GenBank/DDBJ databases">
        <title>Sorghum-associated microbial communities from plants grown in Nebraska, USA.</title>
        <authorList>
            <person name="Schachtman D."/>
        </authorList>
    </citation>
    <scope>NUCLEOTIDE SEQUENCE [LARGE SCALE GENOMIC DNA]</scope>
    <source>
        <strain evidence="1 2">BE190</strain>
    </source>
</reference>
<gene>
    <name evidence="1" type="ORF">J2X05_001351</name>
</gene>
<keyword evidence="2" id="KW-1185">Reference proteome</keyword>
<proteinExistence type="predicted"/>
<comment type="caution">
    <text evidence="1">The sequence shown here is derived from an EMBL/GenBank/DDBJ whole genome shotgun (WGS) entry which is preliminary data.</text>
</comment>
<accession>A0ABU1UW15</accession>
<dbReference type="Proteomes" id="UP001253595">
    <property type="component" value="Unassembled WGS sequence"/>
</dbReference>
<protein>
    <submittedName>
        <fullName evidence="1">Uncharacterized protein</fullName>
    </submittedName>
</protein>